<dbReference type="Gene3D" id="1.10.10.60">
    <property type="entry name" value="Homeodomain-like"/>
    <property type="match status" value="1"/>
</dbReference>
<sequence length="125" mass="14018">MKKTDDKKQAIVETVRTLNPTKVALCKKFGITWQTLKNWLEEDAAFKCSYEKAISDYLNEINIEAKKSLSKLVKGYSYSETKTVYVAGAEGEPVIAQKIVTKKHVPPNATAVTYALSNLDPENFE</sequence>
<protein>
    <recommendedName>
        <fullName evidence="3">Terminase</fullName>
    </recommendedName>
</protein>
<name>A0A0J6FGG4_9BACT</name>
<comment type="caution">
    <text evidence="1">The sequence shown here is derived from an EMBL/GenBank/DDBJ whole genome shotgun (WGS) entry which is preliminary data.</text>
</comment>
<accession>A0A0J6FGG4</accession>
<dbReference type="RefSeq" id="WP_048315513.1">
    <property type="nucleotide sequence ID" value="NZ_CALLGB010000055.1"/>
</dbReference>
<evidence type="ECO:0000313" key="1">
    <source>
        <dbReference type="EMBL" id="KMM33587.1"/>
    </source>
</evidence>
<reference evidence="1 2" key="1">
    <citation type="submission" date="2015-06" db="EMBL/GenBank/DDBJ databases">
        <title>Draft Genome Sequence of Parabacteroides goldsteinii with Putative Novel Metallo-Beta-Lactamases Isolated from a Blood Culture from a Human Patient.</title>
        <authorList>
            <person name="Krogh T.J."/>
            <person name="Agergaard C.N."/>
            <person name="Moller-Jensen J."/>
            <person name="Justesen U.S."/>
        </authorList>
    </citation>
    <scope>NUCLEOTIDE SEQUENCE [LARGE SCALE GENOMIC DNA]</scope>
    <source>
        <strain evidence="1 2">910340</strain>
    </source>
</reference>
<evidence type="ECO:0008006" key="3">
    <source>
        <dbReference type="Google" id="ProtNLM"/>
    </source>
</evidence>
<dbReference type="EMBL" id="LFJV01000033">
    <property type="protein sequence ID" value="KMM33587.1"/>
    <property type="molecule type" value="Genomic_DNA"/>
</dbReference>
<evidence type="ECO:0000313" key="2">
    <source>
        <dbReference type="Proteomes" id="UP000036166"/>
    </source>
</evidence>
<gene>
    <name evidence="1" type="ORF">ACM15_11245</name>
</gene>
<dbReference type="Proteomes" id="UP000036166">
    <property type="component" value="Unassembled WGS sequence"/>
</dbReference>
<dbReference type="PATRIC" id="fig|328812.4.peg.2956"/>
<proteinExistence type="predicted"/>
<dbReference type="AlphaFoldDB" id="A0A0J6FGG4"/>
<organism evidence="1 2">
    <name type="scientific">Parabacteroides goldsteinii</name>
    <dbReference type="NCBI Taxonomy" id="328812"/>
    <lineage>
        <taxon>Bacteria</taxon>
        <taxon>Pseudomonadati</taxon>
        <taxon>Bacteroidota</taxon>
        <taxon>Bacteroidia</taxon>
        <taxon>Bacteroidales</taxon>
        <taxon>Tannerellaceae</taxon>
        <taxon>Parabacteroides</taxon>
    </lineage>
</organism>